<accession>A0ABU0MY49</accession>
<dbReference type="RefSeq" id="WP_307503865.1">
    <property type="nucleotide sequence ID" value="NZ_BAAACE010000001.1"/>
</dbReference>
<dbReference type="Proteomes" id="UP001232584">
    <property type="component" value="Unassembled WGS sequence"/>
</dbReference>
<gene>
    <name evidence="1" type="ORF">QOZ92_000954</name>
</gene>
<comment type="caution">
    <text evidence="1">The sequence shown here is derived from an EMBL/GenBank/DDBJ whole genome shotgun (WGS) entry which is preliminary data.</text>
</comment>
<sequence>MNQLSKDEKLIILGYIDEMLEIFNTVLSEEFEEDEDPSIICDGKKFLKKDFESLKIKIQNLE</sequence>
<protein>
    <submittedName>
        <fullName evidence="1">Uncharacterized protein</fullName>
    </submittedName>
</protein>
<evidence type="ECO:0000313" key="1">
    <source>
        <dbReference type="EMBL" id="MDQ0555841.1"/>
    </source>
</evidence>
<proteinExistence type="predicted"/>
<organism evidence="1 2">
    <name type="scientific">Paraclostridium ghonii</name>
    <dbReference type="NCBI Taxonomy" id="29358"/>
    <lineage>
        <taxon>Bacteria</taxon>
        <taxon>Bacillati</taxon>
        <taxon>Bacillota</taxon>
        <taxon>Clostridia</taxon>
        <taxon>Peptostreptococcales</taxon>
        <taxon>Peptostreptococcaceae</taxon>
        <taxon>Paraclostridium</taxon>
    </lineage>
</organism>
<dbReference type="EMBL" id="JAUSWG010000003">
    <property type="protein sequence ID" value="MDQ0555841.1"/>
    <property type="molecule type" value="Genomic_DNA"/>
</dbReference>
<reference evidence="1 2" key="1">
    <citation type="submission" date="2023-07" db="EMBL/GenBank/DDBJ databases">
        <title>Genomic Encyclopedia of Type Strains, Phase IV (KMG-IV): sequencing the most valuable type-strain genomes for metagenomic binning, comparative biology and taxonomic classification.</title>
        <authorList>
            <person name="Goeker M."/>
        </authorList>
    </citation>
    <scope>NUCLEOTIDE SEQUENCE [LARGE SCALE GENOMIC DNA]</scope>
    <source>
        <strain evidence="1 2">DSM 15049</strain>
    </source>
</reference>
<evidence type="ECO:0000313" key="2">
    <source>
        <dbReference type="Proteomes" id="UP001232584"/>
    </source>
</evidence>
<name>A0ABU0MY49_9FIRM</name>
<keyword evidence="2" id="KW-1185">Reference proteome</keyword>